<name>A0A5C7FCK0_9BACT</name>
<feature type="transmembrane region" description="Helical" evidence="1">
    <location>
        <begin position="47"/>
        <end position="68"/>
    </location>
</feature>
<keyword evidence="3" id="KW-1185">Reference proteome</keyword>
<evidence type="ECO:0000313" key="2">
    <source>
        <dbReference type="EMBL" id="TXF88394.1"/>
    </source>
</evidence>
<feature type="transmembrane region" description="Helical" evidence="1">
    <location>
        <begin position="15"/>
        <end position="35"/>
    </location>
</feature>
<protein>
    <submittedName>
        <fullName evidence="2">Uncharacterized protein</fullName>
    </submittedName>
</protein>
<feature type="transmembrane region" description="Helical" evidence="1">
    <location>
        <begin position="111"/>
        <end position="134"/>
    </location>
</feature>
<organism evidence="2 3">
    <name type="scientific">Neolewinella aurantiaca</name>
    <dbReference type="NCBI Taxonomy" id="2602767"/>
    <lineage>
        <taxon>Bacteria</taxon>
        <taxon>Pseudomonadati</taxon>
        <taxon>Bacteroidota</taxon>
        <taxon>Saprospiria</taxon>
        <taxon>Saprospirales</taxon>
        <taxon>Lewinellaceae</taxon>
        <taxon>Neolewinella</taxon>
    </lineage>
</organism>
<dbReference type="AlphaFoldDB" id="A0A5C7FCK0"/>
<proteinExistence type="predicted"/>
<accession>A0A5C7FCK0</accession>
<keyword evidence="1" id="KW-0472">Membrane</keyword>
<gene>
    <name evidence="2" type="ORF">FUA23_14750</name>
</gene>
<dbReference type="Proteomes" id="UP000321907">
    <property type="component" value="Unassembled WGS sequence"/>
</dbReference>
<sequence>MTDNTSIFERKIDPLYQAGGALAAVFVFILLGSVFSLAAEDAITSKWPWMCAASFLLFFSLLNAIMSASAENLMKYWGRSIYSFLGLALGSGLLAWAFSGMSIREAGSYQWIYFVITFGYLVFLSMAAFMKAIVEFAQKEEWTKPKFRQKKRRR</sequence>
<comment type="caution">
    <text evidence="2">The sequence shown here is derived from an EMBL/GenBank/DDBJ whole genome shotgun (WGS) entry which is preliminary data.</text>
</comment>
<evidence type="ECO:0000313" key="3">
    <source>
        <dbReference type="Proteomes" id="UP000321907"/>
    </source>
</evidence>
<keyword evidence="1" id="KW-1133">Transmembrane helix</keyword>
<dbReference type="OrthoDB" id="1494624at2"/>
<reference evidence="2 3" key="1">
    <citation type="submission" date="2019-08" db="EMBL/GenBank/DDBJ databases">
        <title>Lewinella sp. strain SSH13 Genome sequencing and assembly.</title>
        <authorList>
            <person name="Kim I."/>
        </authorList>
    </citation>
    <scope>NUCLEOTIDE SEQUENCE [LARGE SCALE GENOMIC DNA]</scope>
    <source>
        <strain evidence="2 3">SSH13</strain>
    </source>
</reference>
<feature type="transmembrane region" description="Helical" evidence="1">
    <location>
        <begin position="80"/>
        <end position="99"/>
    </location>
</feature>
<evidence type="ECO:0000256" key="1">
    <source>
        <dbReference type="SAM" id="Phobius"/>
    </source>
</evidence>
<dbReference type="EMBL" id="VOXD01000023">
    <property type="protein sequence ID" value="TXF88394.1"/>
    <property type="molecule type" value="Genomic_DNA"/>
</dbReference>
<dbReference type="RefSeq" id="WP_147931523.1">
    <property type="nucleotide sequence ID" value="NZ_VOXD01000023.1"/>
</dbReference>
<keyword evidence="1" id="KW-0812">Transmembrane</keyword>